<comment type="caution">
    <text evidence="1">The sequence shown here is derived from an EMBL/GenBank/DDBJ whole genome shotgun (WGS) entry which is preliminary data.</text>
</comment>
<evidence type="ECO:0000313" key="1">
    <source>
        <dbReference type="EMBL" id="KAJ1194799.1"/>
    </source>
</evidence>
<name>A0AAV7V3P5_PLEWA</name>
<proteinExistence type="predicted"/>
<gene>
    <name evidence="1" type="ORF">NDU88_004085</name>
</gene>
<protein>
    <submittedName>
        <fullName evidence="1">Uncharacterized protein</fullName>
    </submittedName>
</protein>
<keyword evidence="2" id="KW-1185">Reference proteome</keyword>
<dbReference type="Proteomes" id="UP001066276">
    <property type="component" value="Chromosome 2_2"/>
</dbReference>
<reference evidence="1" key="1">
    <citation type="journal article" date="2022" name="bioRxiv">
        <title>Sequencing and chromosome-scale assembly of the giantPleurodeles waltlgenome.</title>
        <authorList>
            <person name="Brown T."/>
            <person name="Elewa A."/>
            <person name="Iarovenko S."/>
            <person name="Subramanian E."/>
            <person name="Araus A.J."/>
            <person name="Petzold A."/>
            <person name="Susuki M."/>
            <person name="Suzuki K.-i.T."/>
            <person name="Hayashi T."/>
            <person name="Toyoda A."/>
            <person name="Oliveira C."/>
            <person name="Osipova E."/>
            <person name="Leigh N.D."/>
            <person name="Simon A."/>
            <person name="Yun M.H."/>
        </authorList>
    </citation>
    <scope>NUCLEOTIDE SEQUENCE</scope>
    <source>
        <strain evidence="1">20211129_DDA</strain>
        <tissue evidence="1">Liver</tissue>
    </source>
</reference>
<dbReference type="AlphaFoldDB" id="A0AAV7V3P5"/>
<accession>A0AAV7V3P5</accession>
<evidence type="ECO:0000313" key="2">
    <source>
        <dbReference type="Proteomes" id="UP001066276"/>
    </source>
</evidence>
<organism evidence="1 2">
    <name type="scientific">Pleurodeles waltl</name>
    <name type="common">Iberian ribbed newt</name>
    <dbReference type="NCBI Taxonomy" id="8319"/>
    <lineage>
        <taxon>Eukaryota</taxon>
        <taxon>Metazoa</taxon>
        <taxon>Chordata</taxon>
        <taxon>Craniata</taxon>
        <taxon>Vertebrata</taxon>
        <taxon>Euteleostomi</taxon>
        <taxon>Amphibia</taxon>
        <taxon>Batrachia</taxon>
        <taxon>Caudata</taxon>
        <taxon>Salamandroidea</taxon>
        <taxon>Salamandridae</taxon>
        <taxon>Pleurodelinae</taxon>
        <taxon>Pleurodeles</taxon>
    </lineage>
</organism>
<dbReference type="EMBL" id="JANPWB010000004">
    <property type="protein sequence ID" value="KAJ1194799.1"/>
    <property type="molecule type" value="Genomic_DNA"/>
</dbReference>
<sequence length="73" mass="8265">MTAACQAHRRRARTNDAIDWLRGALGAGLAVRGCRLVAAGWRSKFGFKTIDIRSSGEIEKQADFGRFVHLWWF</sequence>